<feature type="region of interest" description="Disordered" evidence="2">
    <location>
        <begin position="427"/>
        <end position="662"/>
    </location>
</feature>
<dbReference type="PANTHER" id="PTHR23172:SF19">
    <property type="entry name" value="J DOMAIN-CONTAINING PROTEIN"/>
    <property type="match status" value="1"/>
</dbReference>
<dbReference type="AlphaFoldDB" id="A0A8E2F2Z1"/>
<evidence type="ECO:0000259" key="3">
    <source>
        <dbReference type="PROSITE" id="PS50030"/>
    </source>
</evidence>
<dbReference type="SUPFAM" id="SSF48452">
    <property type="entry name" value="TPR-like"/>
    <property type="match status" value="1"/>
</dbReference>
<feature type="region of interest" description="Disordered" evidence="2">
    <location>
        <begin position="794"/>
        <end position="829"/>
    </location>
</feature>
<dbReference type="PROSITE" id="PS50030">
    <property type="entry name" value="UBA"/>
    <property type="match status" value="1"/>
</dbReference>
<feature type="region of interest" description="Disordered" evidence="2">
    <location>
        <begin position="335"/>
        <end position="410"/>
    </location>
</feature>
<accession>A0A8E2F2Z1</accession>
<evidence type="ECO:0000256" key="1">
    <source>
        <dbReference type="SAM" id="Coils"/>
    </source>
</evidence>
<feature type="compositionally biased region" description="Polar residues" evidence="2">
    <location>
        <begin position="153"/>
        <end position="166"/>
    </location>
</feature>
<feature type="compositionally biased region" description="Low complexity" evidence="2">
    <location>
        <begin position="602"/>
        <end position="615"/>
    </location>
</feature>
<feature type="compositionally biased region" description="Polar residues" evidence="2">
    <location>
        <begin position="542"/>
        <end position="559"/>
    </location>
</feature>
<feature type="region of interest" description="Disordered" evidence="2">
    <location>
        <begin position="1"/>
        <end position="168"/>
    </location>
</feature>
<organism evidence="4 5">
    <name type="scientific">Glonium stellatum</name>
    <dbReference type="NCBI Taxonomy" id="574774"/>
    <lineage>
        <taxon>Eukaryota</taxon>
        <taxon>Fungi</taxon>
        <taxon>Dikarya</taxon>
        <taxon>Ascomycota</taxon>
        <taxon>Pezizomycotina</taxon>
        <taxon>Dothideomycetes</taxon>
        <taxon>Pleosporomycetidae</taxon>
        <taxon>Gloniales</taxon>
        <taxon>Gloniaceae</taxon>
        <taxon>Glonium</taxon>
    </lineage>
</organism>
<feature type="coiled-coil region" evidence="1">
    <location>
        <begin position="838"/>
        <end position="868"/>
    </location>
</feature>
<dbReference type="FunFam" id="1.25.40.10:FF:000354">
    <property type="entry name" value="UBA domain-containing protein 7"/>
    <property type="match status" value="1"/>
</dbReference>
<gene>
    <name evidence="4" type="ORF">AOQ84DRAFT_438953</name>
</gene>
<feature type="compositionally biased region" description="Polar residues" evidence="2">
    <location>
        <begin position="616"/>
        <end position="625"/>
    </location>
</feature>
<dbReference type="InterPro" id="IPR009060">
    <property type="entry name" value="UBA-like_sf"/>
</dbReference>
<evidence type="ECO:0000256" key="2">
    <source>
        <dbReference type="SAM" id="MobiDB-lite"/>
    </source>
</evidence>
<feature type="compositionally biased region" description="Low complexity" evidence="2">
    <location>
        <begin position="10"/>
        <end position="21"/>
    </location>
</feature>
<dbReference type="GO" id="GO:0030276">
    <property type="term" value="F:clathrin binding"/>
    <property type="evidence" value="ECO:0007669"/>
    <property type="project" value="TreeGrafter"/>
</dbReference>
<feature type="domain" description="UBA" evidence="3">
    <location>
        <begin position="289"/>
        <end position="331"/>
    </location>
</feature>
<dbReference type="Gene3D" id="1.25.40.10">
    <property type="entry name" value="Tetratricopeptide repeat domain"/>
    <property type="match status" value="1"/>
</dbReference>
<feature type="compositionally biased region" description="Low complexity" evidence="2">
    <location>
        <begin position="626"/>
        <end position="640"/>
    </location>
</feature>
<evidence type="ECO:0000313" key="4">
    <source>
        <dbReference type="EMBL" id="OCL09489.1"/>
    </source>
</evidence>
<dbReference type="GO" id="GO:0031982">
    <property type="term" value="C:vesicle"/>
    <property type="evidence" value="ECO:0007669"/>
    <property type="project" value="TreeGrafter"/>
</dbReference>
<dbReference type="PANTHER" id="PTHR23172">
    <property type="entry name" value="AUXILIN/CYCLIN G-ASSOCIATED KINASE-RELATED"/>
    <property type="match status" value="1"/>
</dbReference>
<feature type="compositionally biased region" description="Polar residues" evidence="2">
    <location>
        <begin position="37"/>
        <end position="46"/>
    </location>
</feature>
<dbReference type="FunFam" id="1.10.287.110:FF:000002">
    <property type="entry name" value="putative tyrosine-protein phosphatase auxilin isoform X2"/>
    <property type="match status" value="1"/>
</dbReference>
<dbReference type="Gene3D" id="1.10.8.10">
    <property type="entry name" value="DNA helicase RuvA subunit, C-terminal domain"/>
    <property type="match status" value="1"/>
</dbReference>
<dbReference type="SUPFAM" id="SSF46934">
    <property type="entry name" value="UBA-like"/>
    <property type="match status" value="1"/>
</dbReference>
<dbReference type="Proteomes" id="UP000250140">
    <property type="component" value="Unassembled WGS sequence"/>
</dbReference>
<keyword evidence="1" id="KW-0175">Coiled coil</keyword>
<dbReference type="InterPro" id="IPR036869">
    <property type="entry name" value="J_dom_sf"/>
</dbReference>
<dbReference type="GO" id="GO:0072583">
    <property type="term" value="P:clathrin-dependent endocytosis"/>
    <property type="evidence" value="ECO:0007669"/>
    <property type="project" value="TreeGrafter"/>
</dbReference>
<dbReference type="SUPFAM" id="SSF46565">
    <property type="entry name" value="Chaperone J-domain"/>
    <property type="match status" value="1"/>
</dbReference>
<reference evidence="4 5" key="1">
    <citation type="journal article" date="2016" name="Nat. Commun.">
        <title>Ectomycorrhizal ecology is imprinted in the genome of the dominant symbiotic fungus Cenococcum geophilum.</title>
        <authorList>
            <consortium name="DOE Joint Genome Institute"/>
            <person name="Peter M."/>
            <person name="Kohler A."/>
            <person name="Ohm R.A."/>
            <person name="Kuo A."/>
            <person name="Krutzmann J."/>
            <person name="Morin E."/>
            <person name="Arend M."/>
            <person name="Barry K.W."/>
            <person name="Binder M."/>
            <person name="Choi C."/>
            <person name="Clum A."/>
            <person name="Copeland A."/>
            <person name="Grisel N."/>
            <person name="Haridas S."/>
            <person name="Kipfer T."/>
            <person name="LaButti K."/>
            <person name="Lindquist E."/>
            <person name="Lipzen A."/>
            <person name="Maire R."/>
            <person name="Meier B."/>
            <person name="Mihaltcheva S."/>
            <person name="Molinier V."/>
            <person name="Murat C."/>
            <person name="Poggeler S."/>
            <person name="Quandt C.A."/>
            <person name="Sperisen C."/>
            <person name="Tritt A."/>
            <person name="Tisserant E."/>
            <person name="Crous P.W."/>
            <person name="Henrissat B."/>
            <person name="Nehls U."/>
            <person name="Egli S."/>
            <person name="Spatafora J.W."/>
            <person name="Grigoriev I.V."/>
            <person name="Martin F.M."/>
        </authorList>
    </citation>
    <scope>NUCLEOTIDE SEQUENCE [LARGE SCALE GENOMIC DNA]</scope>
    <source>
        <strain evidence="4 5">CBS 207.34</strain>
    </source>
</reference>
<feature type="compositionally biased region" description="Polar residues" evidence="2">
    <location>
        <begin position="503"/>
        <end position="527"/>
    </location>
</feature>
<evidence type="ECO:0000313" key="5">
    <source>
        <dbReference type="Proteomes" id="UP000250140"/>
    </source>
</evidence>
<keyword evidence="5" id="KW-1185">Reference proteome</keyword>
<dbReference type="InterPro" id="IPR015940">
    <property type="entry name" value="UBA"/>
</dbReference>
<feature type="compositionally biased region" description="Basic and acidic residues" evidence="2">
    <location>
        <begin position="335"/>
        <end position="369"/>
    </location>
</feature>
<dbReference type="InterPro" id="IPR011990">
    <property type="entry name" value="TPR-like_helical_dom_sf"/>
</dbReference>
<dbReference type="EMBL" id="KV749431">
    <property type="protein sequence ID" value="OCL09489.1"/>
    <property type="molecule type" value="Genomic_DNA"/>
</dbReference>
<feature type="compositionally biased region" description="Polar residues" evidence="2">
    <location>
        <begin position="55"/>
        <end position="83"/>
    </location>
</feature>
<proteinExistence type="predicted"/>
<dbReference type="GO" id="GO:0005737">
    <property type="term" value="C:cytoplasm"/>
    <property type="evidence" value="ECO:0007669"/>
    <property type="project" value="TreeGrafter"/>
</dbReference>
<sequence length="963" mass="103992">MDDLSGLDWTSTTSNNTKPPSSFYPPLRQSPAPPLSGRSTPLSAQPSGHGLKASSKPTTPSNDSFSGLLSLNPSKALNNLSLQERQKQLLAEKERQEAERKKQYDSQFGTHDTHFWESLGNGKATPSAQKLANNGSRAHNLSKTINKPFAGLDTSSKRPNQASSNEDGLLSAFSSDAPVDASTHFPIPQPIRSGQSGATFVTSTSRGQEAFPQSIGEFGDDDDPFGLTQNSQRRAGSTIQPLPVDNDEDDILGMLGKPVSEFIQLKGELENLESINPEAIEHTNDPTTNPRDKAIADLVDMGFPPEKSALALAQTESGTDIQAAVGWLLNQAHNEAKQKAQIGRENRGRQSPLKDSEAQQRNDSRHSEQGARSGPPVPAWKRGEESRPSSTQPRQDNRSPGGEKDVTQYASEIGSTIFKSANTLWKTGQKKVQKAVAEFQQEGDSQPKWMRNARTYTDGEDLSYSPEKASRGDTELSNASGNRRAKTAAPQSSVTDEALMLESSISRPQKLSHLPGSNSTLSDSSATRTRHNPDLSDFSVLSHPSTQPRFSQKQVQQPDQRPAAKLTRQDVEEQTARAYVSPARRKLPTAETAWPTSEPQKSSSVGSGQSTPSQSNNPFFQQNLATISRKSSSSSIVTRPKPSPRQVPPTSSSALSTSAFNRQKGSDAFKRGDYPAAHSAYSAALAPLPKGHPLTIIIFCNRALTNIRVGEPKAAISDADSALASIGASRGEGEKILLGDNEGEKDMKEFFGKALMRKAEALEHMEKWADAAKVWKQAVEAGVGGSISIQGRNRCESAAGGTKRQTHPTVTARPASNRRRPPKTSALDDLTGSLNSAAASEAEAVKKLREANAAAEKADDEKFALTDQVDAKLIAWKGSKSDNLRALLGSLDTVLWPEAGWSKVGMSDLVMPNKVKIVYMKAIAKVHPDKIPQTASTEQRMISGAVFSTLNEAWDKFKRDNGL</sequence>
<dbReference type="OrthoDB" id="1717591at2759"/>
<protein>
    <recommendedName>
        <fullName evidence="3">UBA domain-containing protein</fullName>
    </recommendedName>
</protein>
<feature type="compositionally biased region" description="Basic and acidic residues" evidence="2">
    <location>
        <begin position="395"/>
        <end position="406"/>
    </location>
</feature>
<feature type="compositionally biased region" description="Polar residues" evidence="2">
    <location>
        <begin position="124"/>
        <end position="145"/>
    </location>
</feature>
<feature type="compositionally biased region" description="Basic and acidic residues" evidence="2">
    <location>
        <begin position="84"/>
        <end position="104"/>
    </location>
</feature>
<name>A0A8E2F2Z1_9PEZI</name>
<dbReference type="Gene3D" id="1.10.287.110">
    <property type="entry name" value="DnaJ domain"/>
    <property type="match status" value="1"/>
</dbReference>
<dbReference type="GO" id="GO:0072318">
    <property type="term" value="P:clathrin coat disassembly"/>
    <property type="evidence" value="ECO:0007669"/>
    <property type="project" value="TreeGrafter"/>
</dbReference>
<feature type="compositionally biased region" description="Low complexity" evidence="2">
    <location>
        <begin position="648"/>
        <end position="659"/>
    </location>
</feature>